<reference evidence="2" key="2">
    <citation type="journal article" date="2020" name="Microorganisms">
        <title>Osmotic Adaptation and Compatible Solute Biosynthesis of Phototrophic Bacteria as Revealed from Genome Analyses.</title>
        <authorList>
            <person name="Imhoff J.F."/>
            <person name="Rahn T."/>
            <person name="Kunzel S."/>
            <person name="Keller A."/>
            <person name="Neulinger S.C."/>
        </authorList>
    </citation>
    <scope>NUCLEOTIDE SEQUENCE</scope>
    <source>
        <strain evidence="2">DSM 9154</strain>
    </source>
</reference>
<dbReference type="EMBL" id="NRRE01000018">
    <property type="protein sequence ID" value="MBK1696641.1"/>
    <property type="molecule type" value="Genomic_DNA"/>
</dbReference>
<feature type="signal peptide" evidence="1">
    <location>
        <begin position="1"/>
        <end position="29"/>
    </location>
</feature>
<evidence type="ECO:0000313" key="3">
    <source>
        <dbReference type="Proteomes" id="UP000778970"/>
    </source>
</evidence>
<sequence length="124" mass="13471">MQPSTCARQRFIAVIAATFAALAIAPAQAQNASVGDTKTTKVGCSSPEPYATFEEIYTDEGRVAAYKALSQSQACQILKQPITVKLQEAVASFDYGWGTGQVWRVTPVNKDAEAPDELFIRIRE</sequence>
<evidence type="ECO:0000313" key="2">
    <source>
        <dbReference type="EMBL" id="MBK1696641.1"/>
    </source>
</evidence>
<keyword evidence="1" id="KW-0732">Signal</keyword>
<protein>
    <submittedName>
        <fullName evidence="2">Uncharacterized protein</fullName>
    </submittedName>
</protein>
<name>A0A934UZL4_9PROT</name>
<dbReference type="RefSeq" id="WP_027288581.1">
    <property type="nucleotide sequence ID" value="NZ_NRRE01000018.1"/>
</dbReference>
<organism evidence="2 3">
    <name type="scientific">Rhodovibrio salinarum</name>
    <dbReference type="NCBI Taxonomy" id="1087"/>
    <lineage>
        <taxon>Bacteria</taxon>
        <taxon>Pseudomonadati</taxon>
        <taxon>Pseudomonadota</taxon>
        <taxon>Alphaproteobacteria</taxon>
        <taxon>Rhodospirillales</taxon>
        <taxon>Rhodovibrionaceae</taxon>
        <taxon>Rhodovibrio</taxon>
    </lineage>
</organism>
<dbReference type="Proteomes" id="UP000778970">
    <property type="component" value="Unassembled WGS sequence"/>
</dbReference>
<comment type="caution">
    <text evidence="2">The sequence shown here is derived from an EMBL/GenBank/DDBJ whole genome shotgun (WGS) entry which is preliminary data.</text>
</comment>
<evidence type="ECO:0000256" key="1">
    <source>
        <dbReference type="SAM" id="SignalP"/>
    </source>
</evidence>
<reference evidence="2" key="1">
    <citation type="submission" date="2017-08" db="EMBL/GenBank/DDBJ databases">
        <authorList>
            <person name="Imhoff J.F."/>
            <person name="Rahn T."/>
            <person name="Kuenzel S."/>
            <person name="Neulinger S.C."/>
        </authorList>
    </citation>
    <scope>NUCLEOTIDE SEQUENCE</scope>
    <source>
        <strain evidence="2">DSM 9154</strain>
    </source>
</reference>
<dbReference type="AlphaFoldDB" id="A0A934UZL4"/>
<keyword evidence="3" id="KW-1185">Reference proteome</keyword>
<accession>A0A934UZL4</accession>
<proteinExistence type="predicted"/>
<gene>
    <name evidence="2" type="ORF">CKO21_05230</name>
</gene>
<feature type="chain" id="PRO_5037182632" evidence="1">
    <location>
        <begin position="30"/>
        <end position="124"/>
    </location>
</feature>